<evidence type="ECO:0000256" key="10">
    <source>
        <dbReference type="ARBA" id="ARBA00023268"/>
    </source>
</evidence>
<dbReference type="SUPFAM" id="SSF50465">
    <property type="entry name" value="EF-Tu/eEF-1alpha/eIF2-gamma C-terminal domain"/>
    <property type="match status" value="1"/>
</dbReference>
<sequence length="635" mass="70856">MWETEPLSLVFVGHVDHGKSTLIGRLLWECGAIPDARMEAARRASEAEGVEFEYAFLLDSFLEEQAQNVTIETTQIPFRSGKRRYLIIDAPGHREFLKNMVTGAARAQAAVLVVDVSFGIGEQTRRHVCLLQLLGVHQVLVAVNKMDLVGFAQEAFHEREREILGLFQRFEREPWMVIPVSAKQGHNISCPSSQMSWYVGPTLLQALDQLPHPEGRENLPLRFNVQDVYRLQDRRVIVGRVESGVLTVGDELVFWPDRKRATVASIEEWGATIAPQRTVAGKSTAITLKDPIYVERGQLAAHPGKGPIEAKQFPARIFWLGSSPLRIQRKVELRLACQAVEASLVTIHRVWDSSSLEETVGPRLEIYRDEVAEVTLRTKRPLAFDNADHIWETGRFVLFDGQRIAGGGVIFGAQYPSIPRESVESSYISWTGDGVDQETRVRHFGHRGAVLWMTGLSGSGKSTLALALEQALFQRGIAAFVLDGDDLRHGLCCDLGFSRKDRAENIRRAAEVARLMAEAGLVVVTAFISPYRVDRNKAREICESAGIPFAEIYLSSPLEICEERDPKGLYQKARSGEITGFTGIDAPYEPPQNPQLVLETHKETREECLEKLLQLAVELSSPLGFWMSQEPGSGI</sequence>
<keyword evidence="15" id="KW-1185">Reference proteome</keyword>
<dbReference type="UniPathway" id="UPA00140">
    <property type="reaction ID" value="UER00205"/>
</dbReference>
<comment type="function">
    <text evidence="2">APS kinase catalyzes the synthesis of activated sulfate.</text>
</comment>
<dbReference type="SUPFAM" id="SSF50447">
    <property type="entry name" value="Translation proteins"/>
    <property type="match status" value="1"/>
</dbReference>
<comment type="catalytic activity">
    <reaction evidence="1 12">
        <text>adenosine 5'-phosphosulfate + ATP = 3'-phosphoadenylyl sulfate + ADP + H(+)</text>
        <dbReference type="Rhea" id="RHEA:24152"/>
        <dbReference type="ChEBI" id="CHEBI:15378"/>
        <dbReference type="ChEBI" id="CHEBI:30616"/>
        <dbReference type="ChEBI" id="CHEBI:58243"/>
        <dbReference type="ChEBI" id="CHEBI:58339"/>
        <dbReference type="ChEBI" id="CHEBI:456216"/>
        <dbReference type="EC" id="2.7.1.25"/>
    </reaction>
</comment>
<dbReference type="GO" id="GO:0004781">
    <property type="term" value="F:sulfate adenylyltransferase (ATP) activity"/>
    <property type="evidence" value="ECO:0007669"/>
    <property type="project" value="UniProtKB-EC"/>
</dbReference>
<dbReference type="PRINTS" id="PR00315">
    <property type="entry name" value="ELONGATNFCT"/>
</dbReference>
<keyword evidence="9" id="KW-0342">GTP-binding</keyword>
<comment type="pathway">
    <text evidence="12">Sulfur metabolism; hydrogen sulfide biosynthesis; sulfite from sulfate: step 2/3.</text>
</comment>
<dbReference type="InterPro" id="IPR009000">
    <property type="entry name" value="Transl_B-barrel_sf"/>
</dbReference>
<proteinExistence type="inferred from homology"/>
<dbReference type="GO" id="GO:0004020">
    <property type="term" value="F:adenylylsulfate kinase activity"/>
    <property type="evidence" value="ECO:0007669"/>
    <property type="project" value="UniProtKB-UniRule"/>
</dbReference>
<evidence type="ECO:0000256" key="12">
    <source>
        <dbReference type="HAMAP-Rule" id="MF_00065"/>
    </source>
</evidence>
<dbReference type="EMBL" id="CAJNOB010000001">
    <property type="protein sequence ID" value="CAF0689763.1"/>
    <property type="molecule type" value="Genomic_DNA"/>
</dbReference>
<evidence type="ECO:0000256" key="11">
    <source>
        <dbReference type="ARBA" id="ARBA00049370"/>
    </source>
</evidence>
<feature type="binding site" evidence="12">
    <location>
        <begin position="455"/>
        <end position="462"/>
    </location>
    <ligand>
        <name>ATP</name>
        <dbReference type="ChEBI" id="CHEBI:30616"/>
    </ligand>
</feature>
<accession>A0A8J2BMF2</accession>
<evidence type="ECO:0000256" key="2">
    <source>
        <dbReference type="ARBA" id="ARBA00002357"/>
    </source>
</evidence>
<evidence type="ECO:0000256" key="1">
    <source>
        <dbReference type="ARBA" id="ARBA00001823"/>
    </source>
</evidence>
<evidence type="ECO:0000256" key="3">
    <source>
        <dbReference type="ARBA" id="ARBA00005438"/>
    </source>
</evidence>
<dbReference type="CDD" id="cd02027">
    <property type="entry name" value="APSK"/>
    <property type="match status" value="1"/>
</dbReference>
<dbReference type="EC" id="2.7.1.25" evidence="5 12"/>
<evidence type="ECO:0000256" key="4">
    <source>
        <dbReference type="ARBA" id="ARBA00007237"/>
    </source>
</evidence>
<dbReference type="GO" id="GO:0003924">
    <property type="term" value="F:GTPase activity"/>
    <property type="evidence" value="ECO:0007669"/>
    <property type="project" value="InterPro"/>
</dbReference>
<dbReference type="GO" id="GO:0005524">
    <property type="term" value="F:ATP binding"/>
    <property type="evidence" value="ECO:0007669"/>
    <property type="project" value="UniProtKB-UniRule"/>
</dbReference>
<protein>
    <recommendedName>
        <fullName evidence="5 12">Adenylyl-sulfate kinase</fullName>
        <ecNumber evidence="5 12">2.7.1.25</ecNumber>
    </recommendedName>
    <alternativeName>
        <fullName evidence="12">APS kinase</fullName>
    </alternativeName>
    <alternativeName>
        <fullName evidence="12">ATP adenosine-5'-phosphosulfate 3'-phosphotransferase</fullName>
    </alternativeName>
    <alternativeName>
        <fullName evidence="12">Adenosine-5'-phosphosulfate kinase</fullName>
    </alternativeName>
</protein>
<dbReference type="HAMAP" id="MF_00065">
    <property type="entry name" value="Adenylyl_sulf_kinase"/>
    <property type="match status" value="1"/>
</dbReference>
<gene>
    <name evidence="12 14" type="primary">cysC</name>
    <name evidence="14" type="ORF">MPNT_10355</name>
</gene>
<keyword evidence="10" id="KW-0511">Multifunctional enzyme</keyword>
<dbReference type="InterPro" id="IPR054696">
    <property type="entry name" value="GTP-eEF1A_C"/>
</dbReference>
<evidence type="ECO:0000256" key="8">
    <source>
        <dbReference type="ARBA" id="ARBA00022840"/>
    </source>
</evidence>
<dbReference type="GO" id="GO:0005525">
    <property type="term" value="F:GTP binding"/>
    <property type="evidence" value="ECO:0007669"/>
    <property type="project" value="UniProtKB-KW"/>
</dbReference>
<dbReference type="GO" id="GO:0070814">
    <property type="term" value="P:hydrogen sulfide biosynthetic process"/>
    <property type="evidence" value="ECO:0007669"/>
    <property type="project" value="UniProtKB-UniRule"/>
</dbReference>
<dbReference type="GO" id="GO:0000103">
    <property type="term" value="P:sulfate assimilation"/>
    <property type="evidence" value="ECO:0007669"/>
    <property type="project" value="UniProtKB-UniRule"/>
</dbReference>
<evidence type="ECO:0000313" key="14">
    <source>
        <dbReference type="EMBL" id="CAF0689763.1"/>
    </source>
</evidence>
<evidence type="ECO:0000256" key="9">
    <source>
        <dbReference type="ARBA" id="ARBA00023134"/>
    </source>
</evidence>
<dbReference type="Pfam" id="PF01583">
    <property type="entry name" value="APS_kinase"/>
    <property type="match status" value="1"/>
</dbReference>
<reference evidence="14" key="1">
    <citation type="submission" date="2021-02" db="EMBL/GenBank/DDBJ databases">
        <authorList>
            <person name="Cremers G."/>
            <person name="Picone N."/>
        </authorList>
    </citation>
    <scope>NUCLEOTIDE SEQUENCE</scope>
    <source>
        <strain evidence="14">PQ17</strain>
    </source>
</reference>
<keyword evidence="7 12" id="KW-0547">Nucleotide-binding</keyword>
<dbReference type="Pfam" id="PF00009">
    <property type="entry name" value="GTP_EFTU"/>
    <property type="match status" value="1"/>
</dbReference>
<keyword evidence="12" id="KW-0597">Phosphoprotein</keyword>
<comment type="function">
    <text evidence="12">Catalyzes the synthesis of activated sulfate.</text>
</comment>
<keyword evidence="8 12" id="KW-0067">ATP-binding</keyword>
<dbReference type="Gene3D" id="2.40.30.10">
    <property type="entry name" value="Translation factors"/>
    <property type="match status" value="2"/>
</dbReference>
<comment type="similarity">
    <text evidence="12">Belongs to the APS kinase family.</text>
</comment>
<dbReference type="InterPro" id="IPR050100">
    <property type="entry name" value="TRAFAC_GTPase_members"/>
</dbReference>
<evidence type="ECO:0000313" key="15">
    <source>
        <dbReference type="Proteomes" id="UP000663859"/>
    </source>
</evidence>
<feature type="active site" description="Phosphoserine intermediate" evidence="12">
    <location>
        <position position="529"/>
    </location>
</feature>
<evidence type="ECO:0000256" key="7">
    <source>
        <dbReference type="ARBA" id="ARBA00022741"/>
    </source>
</evidence>
<dbReference type="Proteomes" id="UP000663859">
    <property type="component" value="Unassembled WGS sequence"/>
</dbReference>
<evidence type="ECO:0000256" key="5">
    <source>
        <dbReference type="ARBA" id="ARBA00012121"/>
    </source>
</evidence>
<dbReference type="RefSeq" id="WP_268905618.1">
    <property type="nucleotide sequence ID" value="NZ_CAJNOB010000001.1"/>
</dbReference>
<dbReference type="PROSITE" id="PS51722">
    <property type="entry name" value="G_TR_2"/>
    <property type="match status" value="1"/>
</dbReference>
<evidence type="ECO:0000256" key="6">
    <source>
        <dbReference type="ARBA" id="ARBA00022679"/>
    </source>
</evidence>
<dbReference type="Pfam" id="PF22594">
    <property type="entry name" value="GTP-eEF1A_C"/>
    <property type="match status" value="1"/>
</dbReference>
<keyword evidence="6 12" id="KW-0808">Transferase</keyword>
<keyword evidence="12 14" id="KW-0418">Kinase</keyword>
<dbReference type="InterPro" id="IPR002891">
    <property type="entry name" value="APS"/>
</dbReference>
<comment type="catalytic activity">
    <reaction evidence="11">
        <text>sulfate + ATP + H(+) = adenosine 5'-phosphosulfate + diphosphate</text>
        <dbReference type="Rhea" id="RHEA:18133"/>
        <dbReference type="ChEBI" id="CHEBI:15378"/>
        <dbReference type="ChEBI" id="CHEBI:16189"/>
        <dbReference type="ChEBI" id="CHEBI:30616"/>
        <dbReference type="ChEBI" id="CHEBI:33019"/>
        <dbReference type="ChEBI" id="CHEBI:58243"/>
        <dbReference type="EC" id="2.7.7.4"/>
    </reaction>
</comment>
<evidence type="ECO:0000259" key="13">
    <source>
        <dbReference type="PROSITE" id="PS51722"/>
    </source>
</evidence>
<dbReference type="InterPro" id="IPR000795">
    <property type="entry name" value="T_Tr_GTP-bd_dom"/>
</dbReference>
<dbReference type="InterPro" id="IPR059117">
    <property type="entry name" value="APS_kinase_dom"/>
</dbReference>
<dbReference type="NCBIfam" id="TIGR00455">
    <property type="entry name" value="apsK"/>
    <property type="match status" value="1"/>
</dbReference>
<dbReference type="AlphaFoldDB" id="A0A8J2BMF2"/>
<dbReference type="NCBIfam" id="NF003013">
    <property type="entry name" value="PRK03846.1"/>
    <property type="match status" value="1"/>
</dbReference>
<comment type="similarity">
    <text evidence="4">In the N-terminal section; belongs to the TRAFAC class translation factor GTPase superfamily. Classic translation factor GTPase family. CysN/NodQ subfamily.</text>
</comment>
<dbReference type="PANTHER" id="PTHR23115">
    <property type="entry name" value="TRANSLATION FACTOR"/>
    <property type="match status" value="1"/>
</dbReference>
<feature type="domain" description="Tr-type G" evidence="13">
    <location>
        <begin position="4"/>
        <end position="214"/>
    </location>
</feature>
<name>A0A8J2BMF2_9BACT</name>
<dbReference type="InterPro" id="IPR009001">
    <property type="entry name" value="Transl_elong_EF1A/Init_IF2_C"/>
</dbReference>
<organism evidence="14 15">
    <name type="scientific">Candidatus Methylacidithermus pantelleriae</name>
    <dbReference type="NCBI Taxonomy" id="2744239"/>
    <lineage>
        <taxon>Bacteria</taxon>
        <taxon>Pseudomonadati</taxon>
        <taxon>Verrucomicrobiota</taxon>
        <taxon>Methylacidiphilae</taxon>
        <taxon>Methylacidiphilales</taxon>
        <taxon>Methylacidiphilaceae</taxon>
        <taxon>Candidatus Methylacidithermus</taxon>
    </lineage>
</organism>
<comment type="similarity">
    <text evidence="3">In the C-terminal section; belongs to the APS kinase family.</text>
</comment>
<dbReference type="SUPFAM" id="SSF52540">
    <property type="entry name" value="P-loop containing nucleoside triphosphate hydrolases"/>
    <property type="match status" value="2"/>
</dbReference>
<comment type="caution">
    <text evidence="14">The sequence shown here is derived from an EMBL/GenBank/DDBJ whole genome shotgun (WGS) entry which is preliminary data.</text>
</comment>
<dbReference type="Gene3D" id="3.40.50.300">
    <property type="entry name" value="P-loop containing nucleotide triphosphate hydrolases"/>
    <property type="match status" value="2"/>
</dbReference>
<dbReference type="InterPro" id="IPR027417">
    <property type="entry name" value="P-loop_NTPase"/>
</dbReference>